<organism evidence="1 2">
    <name type="scientific">Romanomermis culicivorax</name>
    <name type="common">Nematode worm</name>
    <dbReference type="NCBI Taxonomy" id="13658"/>
    <lineage>
        <taxon>Eukaryota</taxon>
        <taxon>Metazoa</taxon>
        <taxon>Ecdysozoa</taxon>
        <taxon>Nematoda</taxon>
        <taxon>Enoplea</taxon>
        <taxon>Dorylaimia</taxon>
        <taxon>Mermithida</taxon>
        <taxon>Mermithoidea</taxon>
        <taxon>Mermithidae</taxon>
        <taxon>Romanomermis</taxon>
    </lineage>
</organism>
<dbReference type="AlphaFoldDB" id="A0A915J8D1"/>
<dbReference type="Proteomes" id="UP000887565">
    <property type="component" value="Unplaced"/>
</dbReference>
<evidence type="ECO:0000313" key="1">
    <source>
        <dbReference type="Proteomes" id="UP000887565"/>
    </source>
</evidence>
<proteinExistence type="predicted"/>
<name>A0A915J8D1_ROMCU</name>
<dbReference type="WBParaSite" id="nRc.2.0.1.t22411-RA">
    <property type="protein sequence ID" value="nRc.2.0.1.t22411-RA"/>
    <property type="gene ID" value="nRc.2.0.1.g22411"/>
</dbReference>
<reference evidence="2" key="1">
    <citation type="submission" date="2022-11" db="UniProtKB">
        <authorList>
            <consortium name="WormBaseParasite"/>
        </authorList>
    </citation>
    <scope>IDENTIFICATION</scope>
</reference>
<accession>A0A915J8D1</accession>
<sequence>MNGNDFEAAEYLLKVHGNLTLLKCESRTNPNHFWLFKNNKTKQRFDGLQAVYYGCNNCAKLGREKRRVVVRDGQVRTFAAAGSGNIFYKHVFPTVSSTIAIKLIINVFSI</sequence>
<keyword evidence="1" id="KW-1185">Reference proteome</keyword>
<protein>
    <submittedName>
        <fullName evidence="2">Uncharacterized protein</fullName>
    </submittedName>
</protein>
<evidence type="ECO:0000313" key="2">
    <source>
        <dbReference type="WBParaSite" id="nRc.2.0.1.t22411-RA"/>
    </source>
</evidence>